<reference evidence="2" key="1">
    <citation type="journal article" date="2017" name="Genome Biol.">
        <title>Comparative genomics reveals high biological diversity and specific adaptations in the industrially and medically important fungal genus Aspergillus.</title>
        <authorList>
            <person name="de Vries R.P."/>
            <person name="Riley R."/>
            <person name="Wiebenga A."/>
            <person name="Aguilar-Osorio G."/>
            <person name="Amillis S."/>
            <person name="Uchima C.A."/>
            <person name="Anderluh G."/>
            <person name="Asadollahi M."/>
            <person name="Askin M."/>
            <person name="Barry K."/>
            <person name="Battaglia E."/>
            <person name="Bayram O."/>
            <person name="Benocci T."/>
            <person name="Braus-Stromeyer S.A."/>
            <person name="Caldana C."/>
            <person name="Canovas D."/>
            <person name="Cerqueira G.C."/>
            <person name="Chen F."/>
            <person name="Chen W."/>
            <person name="Choi C."/>
            <person name="Clum A."/>
            <person name="Dos Santos R.A."/>
            <person name="Damasio A.R."/>
            <person name="Diallinas G."/>
            <person name="Emri T."/>
            <person name="Fekete E."/>
            <person name="Flipphi M."/>
            <person name="Freyberg S."/>
            <person name="Gallo A."/>
            <person name="Gournas C."/>
            <person name="Habgood R."/>
            <person name="Hainaut M."/>
            <person name="Harispe M.L."/>
            <person name="Henrissat B."/>
            <person name="Hilden K.S."/>
            <person name="Hope R."/>
            <person name="Hossain A."/>
            <person name="Karabika E."/>
            <person name="Karaffa L."/>
            <person name="Karanyi Z."/>
            <person name="Krasevec N."/>
            <person name="Kuo A."/>
            <person name="Kusch H."/>
            <person name="LaButti K."/>
            <person name="Lagendijk E.L."/>
            <person name="Lapidus A."/>
            <person name="Levasseur A."/>
            <person name="Lindquist E."/>
            <person name="Lipzen A."/>
            <person name="Logrieco A.F."/>
            <person name="MacCabe A."/>
            <person name="Maekelae M.R."/>
            <person name="Malavazi I."/>
            <person name="Melin P."/>
            <person name="Meyer V."/>
            <person name="Mielnichuk N."/>
            <person name="Miskei M."/>
            <person name="Molnar A.P."/>
            <person name="Mule G."/>
            <person name="Ngan C.Y."/>
            <person name="Orejas M."/>
            <person name="Orosz E."/>
            <person name="Ouedraogo J.P."/>
            <person name="Overkamp K.M."/>
            <person name="Park H.-S."/>
            <person name="Perrone G."/>
            <person name="Piumi F."/>
            <person name="Punt P.J."/>
            <person name="Ram A.F."/>
            <person name="Ramon A."/>
            <person name="Rauscher S."/>
            <person name="Record E."/>
            <person name="Riano-Pachon D.M."/>
            <person name="Robert V."/>
            <person name="Roehrig J."/>
            <person name="Ruller R."/>
            <person name="Salamov A."/>
            <person name="Salih N.S."/>
            <person name="Samson R.A."/>
            <person name="Sandor E."/>
            <person name="Sanguinetti M."/>
            <person name="Schuetze T."/>
            <person name="Sepcic K."/>
            <person name="Shelest E."/>
            <person name="Sherlock G."/>
            <person name="Sophianopoulou V."/>
            <person name="Squina F.M."/>
            <person name="Sun H."/>
            <person name="Susca A."/>
            <person name="Todd R.B."/>
            <person name="Tsang A."/>
            <person name="Unkles S.E."/>
            <person name="van de Wiele N."/>
            <person name="van Rossen-Uffink D."/>
            <person name="Oliveira J.V."/>
            <person name="Vesth T.C."/>
            <person name="Visser J."/>
            <person name="Yu J.-H."/>
            <person name="Zhou M."/>
            <person name="Andersen M.R."/>
            <person name="Archer D.B."/>
            <person name="Baker S.E."/>
            <person name="Benoit I."/>
            <person name="Brakhage A.A."/>
            <person name="Braus G.H."/>
            <person name="Fischer R."/>
            <person name="Frisvad J.C."/>
            <person name="Goldman G.H."/>
            <person name="Houbraken J."/>
            <person name="Oakley B."/>
            <person name="Pocsi I."/>
            <person name="Scazzocchio C."/>
            <person name="Seiboth B."/>
            <person name="vanKuyk P.A."/>
            <person name="Wortman J."/>
            <person name="Dyer P.S."/>
            <person name="Grigoriev I.V."/>
        </authorList>
    </citation>
    <scope>NUCLEOTIDE SEQUENCE [LARGE SCALE GENOMIC DNA]</scope>
    <source>
        <strain evidence="2">CBS 516.65</strain>
    </source>
</reference>
<accession>A0A1L9VG87</accession>
<dbReference type="AlphaFoldDB" id="A0A1L9VG87"/>
<evidence type="ECO:0000313" key="1">
    <source>
        <dbReference type="EMBL" id="OJJ82947.1"/>
    </source>
</evidence>
<keyword evidence="2" id="KW-1185">Reference proteome</keyword>
<dbReference type="VEuPathDB" id="FungiDB:ASPGLDRAFT_48272"/>
<sequence>MFIFDYHKANDDRTVRGTYFDEYRRTKGMTFRRLLFAFVTRKLYRYLHTNESCLCSRVLSCATL</sequence>
<dbReference type="GeneID" id="34463124"/>
<dbReference type="RefSeq" id="XP_022399645.1">
    <property type="nucleotide sequence ID" value="XM_022546863.1"/>
</dbReference>
<protein>
    <submittedName>
        <fullName evidence="1">Uncharacterized protein</fullName>
    </submittedName>
</protein>
<dbReference type="EMBL" id="KV878900">
    <property type="protein sequence ID" value="OJJ82947.1"/>
    <property type="molecule type" value="Genomic_DNA"/>
</dbReference>
<name>A0A1L9VG87_ASPGL</name>
<evidence type="ECO:0000313" key="2">
    <source>
        <dbReference type="Proteomes" id="UP000184300"/>
    </source>
</evidence>
<proteinExistence type="predicted"/>
<organism evidence="1 2">
    <name type="scientific">Aspergillus glaucus CBS 516.65</name>
    <dbReference type="NCBI Taxonomy" id="1160497"/>
    <lineage>
        <taxon>Eukaryota</taxon>
        <taxon>Fungi</taxon>
        <taxon>Dikarya</taxon>
        <taxon>Ascomycota</taxon>
        <taxon>Pezizomycotina</taxon>
        <taxon>Eurotiomycetes</taxon>
        <taxon>Eurotiomycetidae</taxon>
        <taxon>Eurotiales</taxon>
        <taxon>Aspergillaceae</taxon>
        <taxon>Aspergillus</taxon>
        <taxon>Aspergillus subgen. Aspergillus</taxon>
    </lineage>
</organism>
<dbReference type="Proteomes" id="UP000184300">
    <property type="component" value="Unassembled WGS sequence"/>
</dbReference>
<dbReference type="STRING" id="1160497.A0A1L9VG87"/>
<gene>
    <name evidence="1" type="ORF">ASPGLDRAFT_48272</name>
</gene>
<dbReference type="OrthoDB" id="2896980at2759"/>